<dbReference type="CDD" id="cd01127">
    <property type="entry name" value="TrwB_TraG_TraD_VirD4"/>
    <property type="match status" value="1"/>
</dbReference>
<proteinExistence type="predicted"/>
<comment type="caution">
    <text evidence="3">The sequence shown here is derived from an EMBL/GenBank/DDBJ whole genome shotgun (WGS) entry which is preliminary data.</text>
</comment>
<dbReference type="RefSeq" id="WP_271179456.1">
    <property type="nucleotide sequence ID" value="NZ_BSFH01000022.1"/>
</dbReference>
<dbReference type="InterPro" id="IPR003593">
    <property type="entry name" value="AAA+_ATPase"/>
</dbReference>
<dbReference type="SMART" id="SM00382">
    <property type="entry name" value="AAA"/>
    <property type="match status" value="1"/>
</dbReference>
<dbReference type="Gene3D" id="3.40.50.300">
    <property type="entry name" value="P-loop containing nucleotide triphosphate hydrolases"/>
    <property type="match status" value="2"/>
</dbReference>
<feature type="region of interest" description="Disordered" evidence="1">
    <location>
        <begin position="850"/>
        <end position="896"/>
    </location>
</feature>
<dbReference type="Proteomes" id="UP001143349">
    <property type="component" value="Unassembled WGS sequence"/>
</dbReference>
<feature type="domain" description="AAA+ ATPase" evidence="2">
    <location>
        <begin position="454"/>
        <end position="719"/>
    </location>
</feature>
<evidence type="ECO:0000256" key="1">
    <source>
        <dbReference type="SAM" id="MobiDB-lite"/>
    </source>
</evidence>
<reference evidence="3" key="1">
    <citation type="journal article" date="2014" name="Int. J. Syst. Evol. Microbiol.">
        <title>Complete genome sequence of Corynebacterium casei LMG S-19264T (=DSM 44701T), isolated from a smear-ripened cheese.</title>
        <authorList>
            <consortium name="US DOE Joint Genome Institute (JGI-PGF)"/>
            <person name="Walter F."/>
            <person name="Albersmeier A."/>
            <person name="Kalinowski J."/>
            <person name="Ruckert C."/>
        </authorList>
    </citation>
    <scope>NUCLEOTIDE SEQUENCE</scope>
    <source>
        <strain evidence="3">VKM B-2222</strain>
    </source>
</reference>
<dbReference type="SUPFAM" id="SSF52540">
    <property type="entry name" value="P-loop containing nucleoside triphosphate hydrolases"/>
    <property type="match status" value="1"/>
</dbReference>
<organism evidence="3 4">
    <name type="scientific">Paracoccus kondratievae</name>
    <dbReference type="NCBI Taxonomy" id="135740"/>
    <lineage>
        <taxon>Bacteria</taxon>
        <taxon>Pseudomonadati</taxon>
        <taxon>Pseudomonadota</taxon>
        <taxon>Alphaproteobacteria</taxon>
        <taxon>Rhodobacterales</taxon>
        <taxon>Paracoccaceae</taxon>
        <taxon>Paracoccus</taxon>
    </lineage>
</organism>
<dbReference type="NCBIfam" id="NF010447">
    <property type="entry name" value="PRK13873.1"/>
    <property type="match status" value="1"/>
</dbReference>
<name>A0AAD3NYN2_9RHOB</name>
<evidence type="ECO:0000313" key="3">
    <source>
        <dbReference type="EMBL" id="GLK63770.1"/>
    </source>
</evidence>
<dbReference type="PANTHER" id="PTHR30121">
    <property type="entry name" value="UNCHARACTERIZED PROTEIN YJGR-RELATED"/>
    <property type="match status" value="1"/>
</dbReference>
<dbReference type="AlphaFoldDB" id="A0AAD3NYN2"/>
<sequence length="896" mass="97417">MMNLAEYRRSAAQLADYLPWAALIAPGVVLNKDGSFQRTAKFRGPDLDSAVAAELVAVAGRLNNAFRRLGSGWAIFVEAQRNPSSTYPDSVFPDAASALVDAERRADFEGEADQGSSRSDDHPANGSHFVSGYFLTFLWLPPLEEAARAESWLYESRETPGVNPREMLRGFIDRTDRVLALMDGFMPECRWLDDADTLTYLHSTISTNRHRVRVPEVPMHLDALLADQPLAGGLEPRLGPAHLRVLTLTGFPTATTPGILDDLNRLAFPYRWSTRAILMDKVDATKMVTKIRRQWFAKRKSIAAILKEVMTNEQSALVDTDAANKALDADMALQELGADVAGMAWVTATITVWDHDPRLADEKLRLIEKVIQGRDFTAMSESVNAVDAWLGSLPGHAYANVRQPPISTLNLAHMIPLSAVWAGPERDEHLGGPPLLYGRTEGSTPFRFSLHVGDVGHTLVVGPTGAGKSVLLALMALQFRRYAGSQIFAFDFGGSIRASALAMGGDWHDLGGALTEGDKTTVALQPLARIHESAERAWAADWIAAILARESIAITPEVREYLWTALTSLASAPVGERTITGLSVLLQSNDLKQALRPYCIGGAYGRLLDAEAEHLGCASVQAFEIEGLVGTGAAPAVLSYLFHRIGDRLDGRPTLLIIDEGWLALDDESFAGQLREWLKTLRKKNASVIFATQSLSDIDNSAIAPAIIESCPTRLLLPNERAIEPQITAIYRRFGLNDRQIEILARATPKRDYYCQSRRGNRLFELGLSEVGLALCAASSKTDQALITEILAEHGRVGFLAAWLRARGVEWAAELIPNLTNLVPEAAETAEAVPGEVDGGGADIIGAPEVPVELPDVASGDGPARDAPSNPSSSDLTDPDDEFALYDTFSEQEIEP</sequence>
<dbReference type="InterPro" id="IPR027417">
    <property type="entry name" value="P-loop_NTPase"/>
</dbReference>
<gene>
    <name evidence="3" type="ORF">GCM10017635_12410</name>
</gene>
<feature type="compositionally biased region" description="Acidic residues" evidence="1">
    <location>
        <begin position="877"/>
        <end position="896"/>
    </location>
</feature>
<dbReference type="EMBL" id="BSFH01000022">
    <property type="protein sequence ID" value="GLK63770.1"/>
    <property type="molecule type" value="Genomic_DNA"/>
</dbReference>
<evidence type="ECO:0000259" key="2">
    <source>
        <dbReference type="SMART" id="SM00382"/>
    </source>
</evidence>
<reference evidence="3" key="2">
    <citation type="submission" date="2023-01" db="EMBL/GenBank/DDBJ databases">
        <authorList>
            <person name="Sun Q."/>
            <person name="Evtushenko L."/>
        </authorList>
    </citation>
    <scope>NUCLEOTIDE SEQUENCE</scope>
    <source>
        <strain evidence="3">VKM B-2222</strain>
    </source>
</reference>
<dbReference type="InterPro" id="IPR051162">
    <property type="entry name" value="T4SS_component"/>
</dbReference>
<dbReference type="InterPro" id="IPR043964">
    <property type="entry name" value="P-loop_TraG"/>
</dbReference>
<dbReference type="Pfam" id="PF19044">
    <property type="entry name" value="P-loop_TraG"/>
    <property type="match status" value="1"/>
</dbReference>
<dbReference type="PANTHER" id="PTHR30121:SF12">
    <property type="entry name" value="TYPE IV SECRETION SYSTEM PROTEIN CAGE"/>
    <property type="match status" value="1"/>
</dbReference>
<evidence type="ECO:0000313" key="4">
    <source>
        <dbReference type="Proteomes" id="UP001143349"/>
    </source>
</evidence>
<keyword evidence="4" id="KW-1185">Reference proteome</keyword>
<accession>A0AAD3NYN2</accession>
<protein>
    <submittedName>
        <fullName evidence="3">Conjugal transfer protein TrbE</fullName>
    </submittedName>
</protein>